<feature type="transmembrane region" description="Helical" evidence="1">
    <location>
        <begin position="12"/>
        <end position="33"/>
    </location>
</feature>
<dbReference type="Proteomes" id="UP001239680">
    <property type="component" value="Unassembled WGS sequence"/>
</dbReference>
<proteinExistence type="predicted"/>
<evidence type="ECO:0000256" key="1">
    <source>
        <dbReference type="SAM" id="Phobius"/>
    </source>
</evidence>
<dbReference type="RefSeq" id="WP_306679462.1">
    <property type="nucleotide sequence ID" value="NZ_JAVDBT010000004.1"/>
</dbReference>
<reference evidence="2 3" key="1">
    <citation type="submission" date="2023-08" db="EMBL/GenBank/DDBJ databases">
        <title>Characterization of two Paracoccaceae strains isolated from Phycosphere and proposal of Xinfangfangia lacusdiani sp. nov.</title>
        <authorList>
            <person name="Deng Y."/>
            <person name="Zhang Y.Q."/>
        </authorList>
    </citation>
    <scope>NUCLEOTIDE SEQUENCE [LARGE SCALE GENOMIC DNA]</scope>
    <source>
        <strain evidence="2 3">CPCC 101601</strain>
    </source>
</reference>
<dbReference type="EMBL" id="JAVDBT010000004">
    <property type="protein sequence ID" value="MDQ2065773.1"/>
    <property type="molecule type" value="Genomic_DNA"/>
</dbReference>
<sequence>MRDFFINWSEKLIGVFVGLMVLAVVIAGFGMMFAPQGGFFQGLLVLVGGLIYAVIMGGMLYLFFGIYRNTQQTNVLLEQILRK</sequence>
<keyword evidence="1" id="KW-0472">Membrane</keyword>
<accession>A0ABU0VW84</accession>
<evidence type="ECO:0000313" key="2">
    <source>
        <dbReference type="EMBL" id="MDQ2065773.1"/>
    </source>
</evidence>
<name>A0ABU0VW84_9RHOB</name>
<keyword evidence="3" id="KW-1185">Reference proteome</keyword>
<feature type="transmembrane region" description="Helical" evidence="1">
    <location>
        <begin position="39"/>
        <end position="64"/>
    </location>
</feature>
<protein>
    <submittedName>
        <fullName evidence="2">Uncharacterized protein</fullName>
    </submittedName>
</protein>
<gene>
    <name evidence="2" type="ORF">Q9295_05275</name>
</gene>
<keyword evidence="1" id="KW-1133">Transmembrane helix</keyword>
<evidence type="ECO:0000313" key="3">
    <source>
        <dbReference type="Proteomes" id="UP001239680"/>
    </source>
</evidence>
<keyword evidence="1" id="KW-0812">Transmembrane</keyword>
<organism evidence="2 3">
    <name type="scientific">Pseudogemmobacter lacusdianii</name>
    <dbReference type="NCBI Taxonomy" id="3069608"/>
    <lineage>
        <taxon>Bacteria</taxon>
        <taxon>Pseudomonadati</taxon>
        <taxon>Pseudomonadota</taxon>
        <taxon>Alphaproteobacteria</taxon>
        <taxon>Rhodobacterales</taxon>
        <taxon>Paracoccaceae</taxon>
        <taxon>Pseudogemmobacter</taxon>
    </lineage>
</organism>
<comment type="caution">
    <text evidence="2">The sequence shown here is derived from an EMBL/GenBank/DDBJ whole genome shotgun (WGS) entry which is preliminary data.</text>
</comment>